<feature type="region of interest" description="Disordered" evidence="1">
    <location>
        <begin position="816"/>
        <end position="835"/>
    </location>
</feature>
<dbReference type="Pfam" id="PF14745">
    <property type="entry name" value="WASH-4_N"/>
    <property type="match status" value="1"/>
</dbReference>
<dbReference type="PANTHER" id="PTHR31409">
    <property type="entry name" value="WASH COMPLEX SUBUNIT 4"/>
    <property type="match status" value="1"/>
</dbReference>
<dbReference type="Proteomes" id="UP000652761">
    <property type="component" value="Unassembled WGS sequence"/>
</dbReference>
<reference evidence="5" key="1">
    <citation type="submission" date="2017-07" db="EMBL/GenBank/DDBJ databases">
        <title>Taro Niue Genome Assembly and Annotation.</title>
        <authorList>
            <person name="Atibalentja N."/>
            <person name="Keating K."/>
            <person name="Fields C.J."/>
        </authorList>
    </citation>
    <scope>NUCLEOTIDE SEQUENCE</scope>
    <source>
        <strain evidence="5">Niue_2</strain>
        <tissue evidence="5">Leaf</tissue>
    </source>
</reference>
<dbReference type="InterPro" id="IPR028283">
    <property type="entry name" value="WASH-7_C"/>
</dbReference>
<evidence type="ECO:0000259" key="3">
    <source>
        <dbReference type="Pfam" id="PF14745"/>
    </source>
</evidence>
<proteinExistence type="predicted"/>
<dbReference type="AlphaFoldDB" id="A0A843UKE3"/>
<organism evidence="5 6">
    <name type="scientific">Colocasia esculenta</name>
    <name type="common">Wild taro</name>
    <name type="synonym">Arum esculentum</name>
    <dbReference type="NCBI Taxonomy" id="4460"/>
    <lineage>
        <taxon>Eukaryota</taxon>
        <taxon>Viridiplantae</taxon>
        <taxon>Streptophyta</taxon>
        <taxon>Embryophyta</taxon>
        <taxon>Tracheophyta</taxon>
        <taxon>Spermatophyta</taxon>
        <taxon>Magnoliopsida</taxon>
        <taxon>Liliopsida</taxon>
        <taxon>Araceae</taxon>
        <taxon>Aroideae</taxon>
        <taxon>Colocasieae</taxon>
        <taxon>Colocasia</taxon>
    </lineage>
</organism>
<dbReference type="Pfam" id="PF14746">
    <property type="entry name" value="WASH-7_C"/>
    <property type="match status" value="1"/>
</dbReference>
<dbReference type="InterPro" id="IPR028191">
    <property type="entry name" value="WASH-4_N"/>
</dbReference>
<feature type="non-terminal residue" evidence="5">
    <location>
        <position position="1"/>
    </location>
</feature>
<dbReference type="PANTHER" id="PTHR31409:SF0">
    <property type="entry name" value="WASH COMPLEX SUBUNIT 4"/>
    <property type="match status" value="1"/>
</dbReference>
<evidence type="ECO:0000256" key="1">
    <source>
        <dbReference type="SAM" id="MobiDB-lite"/>
    </source>
</evidence>
<feature type="compositionally biased region" description="Low complexity" evidence="1">
    <location>
        <begin position="868"/>
        <end position="883"/>
    </location>
</feature>
<dbReference type="InterPro" id="IPR027307">
    <property type="entry name" value="WASH7"/>
</dbReference>
<feature type="region of interest" description="Disordered" evidence="1">
    <location>
        <begin position="864"/>
        <end position="883"/>
    </location>
</feature>
<feature type="domain" description="WASH complex subunit 7 central" evidence="2">
    <location>
        <begin position="208"/>
        <end position="545"/>
    </location>
</feature>
<accession>A0A843UKE3</accession>
<feature type="region of interest" description="Disordered" evidence="1">
    <location>
        <begin position="763"/>
        <end position="785"/>
    </location>
</feature>
<dbReference type="GO" id="GO:0071203">
    <property type="term" value="C:WASH complex"/>
    <property type="evidence" value="ECO:0007669"/>
    <property type="project" value="InterPro"/>
</dbReference>
<evidence type="ECO:0000313" key="5">
    <source>
        <dbReference type="EMBL" id="MQL83965.1"/>
    </source>
</evidence>
<protein>
    <submittedName>
        <fullName evidence="5">Uncharacterized protein</fullName>
    </submittedName>
</protein>
<evidence type="ECO:0000259" key="2">
    <source>
        <dbReference type="Pfam" id="PF14744"/>
    </source>
</evidence>
<dbReference type="GO" id="GO:0007032">
    <property type="term" value="P:endosome organization"/>
    <property type="evidence" value="ECO:0007669"/>
    <property type="project" value="TreeGrafter"/>
</dbReference>
<feature type="domain" description="WASH complex subunit 4 N-terminal" evidence="3">
    <location>
        <begin position="40"/>
        <end position="207"/>
    </location>
</feature>
<dbReference type="InterPro" id="IPR028282">
    <property type="entry name" value="WASH-7_central"/>
</dbReference>
<dbReference type="Pfam" id="PF14744">
    <property type="entry name" value="WASH-7_mid"/>
    <property type="match status" value="1"/>
</dbReference>
<dbReference type="OrthoDB" id="10261210at2759"/>
<name>A0A843UKE3_COLES</name>
<dbReference type="GO" id="GO:0005768">
    <property type="term" value="C:endosome"/>
    <property type="evidence" value="ECO:0007669"/>
    <property type="project" value="TreeGrafter"/>
</dbReference>
<feature type="domain" description="WASH complex subunit 7 C-terminal" evidence="4">
    <location>
        <begin position="587"/>
        <end position="743"/>
    </location>
</feature>
<evidence type="ECO:0000259" key="4">
    <source>
        <dbReference type="Pfam" id="PF14746"/>
    </source>
</evidence>
<evidence type="ECO:0000313" key="6">
    <source>
        <dbReference type="Proteomes" id="UP000652761"/>
    </source>
</evidence>
<keyword evidence="6" id="KW-1185">Reference proteome</keyword>
<dbReference type="EMBL" id="NMUH01000729">
    <property type="protein sequence ID" value="MQL83965.1"/>
    <property type="molecule type" value="Genomic_DNA"/>
</dbReference>
<dbReference type="GO" id="GO:0016197">
    <property type="term" value="P:endosomal transport"/>
    <property type="evidence" value="ECO:0007669"/>
    <property type="project" value="TreeGrafter"/>
</dbReference>
<comment type="caution">
    <text evidence="5">The sequence shown here is derived from an EMBL/GenBank/DDBJ whole genome shotgun (WGS) entry which is preliminary data.</text>
</comment>
<sequence length="883" mass="99291">MMMINCLRDWQAINDALSCWVVSFQATVYPKTKLSLSHADFQLQLRQIIQVPIRREKFKSLCHMLVQLKVIANTISTKGLEVIQCLPHVISLLQSNIEELLQPAKVQLHLDIKRGGQTNKLSFLGSLTRGKDTDPRLTDSLSLILISLQLLQGNGSFKRQLIFSITMDVLHSIGHVGIDFLRIKKILSKLAMVVDFQSIVEEVTDCSFLYWRKEMMRDWLSMIYIDNKFSWLQFLLDALCDGLLLLDMGNVGKLTQHSYESELEDAVTDEIILPLCRDIENDLRLHVHSANLKGSVNVNIMKTGVRNLSWYLQLRPLCLPDKFVDIRTLVECYLNSTFYNHTAMALYNRKVYSEMRQLAELKYRLLLDDIHLPEHSSGQGFDLAEVLKGMCTFARNYSYNITKQIFIEKGIDGQGRKSLAVVGVEHVAAAIASHGLTTIDTASKNVVGFLTQKMSALSDILQDDILRSLLLKERIWKNEKSTSNKYPFTRAEQLSATMVKHPFRGHEVNIMDQLCCIITEMGNGLGLIRLLHTAASRQARRMSSFRWQQRNNVSFIEKDWSSTSVDKVDTPGENGNEEDENYRSIFDIDYFSLILSSVSKELGSSEYHNLVDFYFIIPAVVVSLIESKLHYKEKPLRRDREPVNQIIPDDGFVVGATCVLKVTGQDESFGELHWFASANKHLEESLISLGHGTEQPKESRIFGLKLWDQSPVSVSPETQKAIDRLKRSQKEMKLIEYGFNIARYINSSHIDVKKISLRGISPTAKVSGGGSKPSGSAPRSPGGVGRIEEVVDDIERAGDDGGGGGDDAGNCCVVRGPPSRPEGNRDICQTGDEEASDAAGDCEELNRRVEEFIVRMNRAWVAEREASRASMRLTPSSSSASST</sequence>
<gene>
    <name evidence="5" type="ORF">Taro_016452</name>
</gene>